<feature type="chain" id="PRO_5035927064" evidence="1">
    <location>
        <begin position="25"/>
        <end position="52"/>
    </location>
</feature>
<reference evidence="2" key="1">
    <citation type="submission" date="2021-08" db="EMBL/GenBank/DDBJ databases">
        <title>WGS assembly of Ceratopteris richardii.</title>
        <authorList>
            <person name="Marchant D.B."/>
            <person name="Chen G."/>
            <person name="Jenkins J."/>
            <person name="Shu S."/>
            <person name="Leebens-Mack J."/>
            <person name="Grimwood J."/>
            <person name="Schmutz J."/>
            <person name="Soltis P."/>
            <person name="Soltis D."/>
            <person name="Chen Z.-H."/>
        </authorList>
    </citation>
    <scope>NUCLEOTIDE SEQUENCE</scope>
    <source>
        <strain evidence="2">Whitten #5841</strain>
        <tissue evidence="2">Leaf</tissue>
    </source>
</reference>
<comment type="caution">
    <text evidence="2">The sequence shown here is derived from an EMBL/GenBank/DDBJ whole genome shotgun (WGS) entry which is preliminary data.</text>
</comment>
<protein>
    <submittedName>
        <fullName evidence="2">Uncharacterized protein</fullName>
    </submittedName>
</protein>
<feature type="signal peptide" evidence="1">
    <location>
        <begin position="1"/>
        <end position="24"/>
    </location>
</feature>
<accession>A0A8T2RXT5</accession>
<dbReference type="AlphaFoldDB" id="A0A8T2RXT5"/>
<evidence type="ECO:0000256" key="1">
    <source>
        <dbReference type="SAM" id="SignalP"/>
    </source>
</evidence>
<evidence type="ECO:0000313" key="3">
    <source>
        <dbReference type="Proteomes" id="UP000825935"/>
    </source>
</evidence>
<organism evidence="2 3">
    <name type="scientific">Ceratopteris richardii</name>
    <name type="common">Triangle waterfern</name>
    <dbReference type="NCBI Taxonomy" id="49495"/>
    <lineage>
        <taxon>Eukaryota</taxon>
        <taxon>Viridiplantae</taxon>
        <taxon>Streptophyta</taxon>
        <taxon>Embryophyta</taxon>
        <taxon>Tracheophyta</taxon>
        <taxon>Polypodiopsida</taxon>
        <taxon>Polypodiidae</taxon>
        <taxon>Polypodiales</taxon>
        <taxon>Pteridineae</taxon>
        <taxon>Pteridaceae</taxon>
        <taxon>Parkerioideae</taxon>
        <taxon>Ceratopteris</taxon>
    </lineage>
</organism>
<sequence length="52" mass="5984">MRTCSCACPKLCVSIILVIMLSWAGESWFNIELNGDTYWEQKVIFIEPGCKR</sequence>
<evidence type="ECO:0000313" key="2">
    <source>
        <dbReference type="EMBL" id="KAH7300407.1"/>
    </source>
</evidence>
<keyword evidence="3" id="KW-1185">Reference proteome</keyword>
<dbReference type="Proteomes" id="UP000825935">
    <property type="component" value="Chromosome 24"/>
</dbReference>
<gene>
    <name evidence="2" type="ORF">KP509_24G061000</name>
</gene>
<name>A0A8T2RXT5_CERRI</name>
<proteinExistence type="predicted"/>
<dbReference type="EMBL" id="CM035429">
    <property type="protein sequence ID" value="KAH7300407.1"/>
    <property type="molecule type" value="Genomic_DNA"/>
</dbReference>
<keyword evidence="1" id="KW-0732">Signal</keyword>